<accession>A0A0F5JVY8</accession>
<keyword evidence="3" id="KW-0479">Metal-binding</keyword>
<dbReference type="PATRIC" id="fig|28092.6.peg.4894"/>
<dbReference type="GO" id="GO:0005886">
    <property type="term" value="C:plasma membrane"/>
    <property type="evidence" value="ECO:0007669"/>
    <property type="project" value="TreeGrafter"/>
</dbReference>
<feature type="chain" id="PRO_5002490155" description="CopC domain-containing protein" evidence="7">
    <location>
        <begin position="27"/>
        <end position="123"/>
    </location>
</feature>
<dbReference type="PANTHER" id="PTHR34820:SF4">
    <property type="entry name" value="INNER MEMBRANE PROTEIN YEBZ"/>
    <property type="match status" value="1"/>
</dbReference>
<dbReference type="SUPFAM" id="SSF81296">
    <property type="entry name" value="E set domains"/>
    <property type="match status" value="1"/>
</dbReference>
<evidence type="ECO:0000256" key="6">
    <source>
        <dbReference type="ARBA" id="ARBA00023008"/>
    </source>
</evidence>
<evidence type="ECO:0000256" key="4">
    <source>
        <dbReference type="ARBA" id="ARBA00022729"/>
    </source>
</evidence>
<organism evidence="9 10">
    <name type="scientific">Robbsia andropogonis</name>
    <dbReference type="NCBI Taxonomy" id="28092"/>
    <lineage>
        <taxon>Bacteria</taxon>
        <taxon>Pseudomonadati</taxon>
        <taxon>Pseudomonadota</taxon>
        <taxon>Betaproteobacteria</taxon>
        <taxon>Burkholderiales</taxon>
        <taxon>Burkholderiaceae</taxon>
        <taxon>Robbsia</taxon>
    </lineage>
</organism>
<keyword evidence="6" id="KW-0186">Copper</keyword>
<sequence>MTRFRATLTNTALFLTIASAAPLAFAHAHPKTMIPTKDAVVDSAPPAVTINYTEGLAARFSKIDVSDAAGQAVSSGPSTVDPKESTRMSVPLKPLKAGSYTVHWVAVADDGHRTQGDYTFTVK</sequence>
<dbReference type="InterPro" id="IPR032694">
    <property type="entry name" value="CopC/D"/>
</dbReference>
<dbReference type="Pfam" id="PF04234">
    <property type="entry name" value="CopC"/>
    <property type="match status" value="1"/>
</dbReference>
<dbReference type="EMBL" id="LAQU01000030">
    <property type="protein sequence ID" value="KKB61845.1"/>
    <property type="molecule type" value="Genomic_DNA"/>
</dbReference>
<dbReference type="Gene3D" id="2.60.40.1220">
    <property type="match status" value="1"/>
</dbReference>
<evidence type="ECO:0000256" key="2">
    <source>
        <dbReference type="ARBA" id="ARBA00010509"/>
    </source>
</evidence>
<evidence type="ECO:0000313" key="9">
    <source>
        <dbReference type="EMBL" id="KKB61845.1"/>
    </source>
</evidence>
<dbReference type="PANTHER" id="PTHR34820">
    <property type="entry name" value="INNER MEMBRANE PROTEIN YEBZ"/>
    <property type="match status" value="1"/>
</dbReference>
<keyword evidence="4 7" id="KW-0732">Signal</keyword>
<comment type="similarity">
    <text evidence="2">Belongs to the CopC family.</text>
</comment>
<dbReference type="GO" id="GO:0042597">
    <property type="term" value="C:periplasmic space"/>
    <property type="evidence" value="ECO:0007669"/>
    <property type="project" value="UniProtKB-SubCell"/>
</dbReference>
<dbReference type="InterPro" id="IPR047685">
    <property type="entry name" value="CopC-like"/>
</dbReference>
<gene>
    <name evidence="9" type="ORF">WM40_20810</name>
</gene>
<evidence type="ECO:0000259" key="8">
    <source>
        <dbReference type="Pfam" id="PF04234"/>
    </source>
</evidence>
<feature type="domain" description="CopC" evidence="8">
    <location>
        <begin position="27"/>
        <end position="122"/>
    </location>
</feature>
<dbReference type="GO" id="GO:0006825">
    <property type="term" value="P:copper ion transport"/>
    <property type="evidence" value="ECO:0007669"/>
    <property type="project" value="InterPro"/>
</dbReference>
<dbReference type="GO" id="GO:0005507">
    <property type="term" value="F:copper ion binding"/>
    <property type="evidence" value="ECO:0007669"/>
    <property type="project" value="InterPro"/>
</dbReference>
<name>A0A0F5JVY8_9BURK</name>
<evidence type="ECO:0000256" key="5">
    <source>
        <dbReference type="ARBA" id="ARBA00022764"/>
    </source>
</evidence>
<dbReference type="InterPro" id="IPR014756">
    <property type="entry name" value="Ig_E-set"/>
</dbReference>
<comment type="caution">
    <text evidence="9">The sequence shown here is derived from an EMBL/GenBank/DDBJ whole genome shotgun (WGS) entry which is preliminary data.</text>
</comment>
<reference evidence="9 10" key="1">
    <citation type="submission" date="2015-03" db="EMBL/GenBank/DDBJ databases">
        <title>Draft Genome Sequence of Burkholderia andropogonis type strain ICMP2807, isolated from Sorghum bicolor.</title>
        <authorList>
            <person name="Lopes-Santos L."/>
            <person name="Castro D.B."/>
            <person name="Ottoboni L.M."/>
            <person name="Park D."/>
            <person name="Weirc B.S."/>
            <person name="Destefano S.A."/>
        </authorList>
    </citation>
    <scope>NUCLEOTIDE SEQUENCE [LARGE SCALE GENOMIC DNA]</scope>
    <source>
        <strain evidence="9 10">ICMP2807</strain>
    </source>
</reference>
<evidence type="ECO:0000256" key="3">
    <source>
        <dbReference type="ARBA" id="ARBA00022723"/>
    </source>
</evidence>
<dbReference type="InterPro" id="IPR014755">
    <property type="entry name" value="Cu-Rt/internalin_Ig-like"/>
</dbReference>
<proteinExistence type="inferred from homology"/>
<evidence type="ECO:0000256" key="1">
    <source>
        <dbReference type="ARBA" id="ARBA00004418"/>
    </source>
</evidence>
<evidence type="ECO:0000313" key="10">
    <source>
        <dbReference type="Proteomes" id="UP000033618"/>
    </source>
</evidence>
<dbReference type="AlphaFoldDB" id="A0A0F5JVY8"/>
<dbReference type="RefSeq" id="WP_024904313.1">
    <property type="nucleotide sequence ID" value="NZ_CADFGU010000004.1"/>
</dbReference>
<keyword evidence="10" id="KW-1185">Reference proteome</keyword>
<dbReference type="GO" id="GO:0046688">
    <property type="term" value="P:response to copper ion"/>
    <property type="evidence" value="ECO:0007669"/>
    <property type="project" value="InterPro"/>
</dbReference>
<comment type="subcellular location">
    <subcellularLocation>
        <location evidence="1">Periplasm</location>
    </subcellularLocation>
</comment>
<dbReference type="InterPro" id="IPR007348">
    <property type="entry name" value="CopC_dom"/>
</dbReference>
<keyword evidence="5" id="KW-0574">Periplasm</keyword>
<dbReference type="NCBIfam" id="NF033814">
    <property type="entry name" value="copper_CopC"/>
    <property type="match status" value="1"/>
</dbReference>
<evidence type="ECO:0000256" key="7">
    <source>
        <dbReference type="SAM" id="SignalP"/>
    </source>
</evidence>
<protein>
    <recommendedName>
        <fullName evidence="8">CopC domain-containing protein</fullName>
    </recommendedName>
</protein>
<dbReference type="STRING" id="28092.WM40_20810"/>
<dbReference type="Proteomes" id="UP000033618">
    <property type="component" value="Unassembled WGS sequence"/>
</dbReference>
<feature type="signal peptide" evidence="7">
    <location>
        <begin position="1"/>
        <end position="26"/>
    </location>
</feature>
<dbReference type="OrthoDB" id="9796814at2"/>